<dbReference type="Proteomes" id="UP000790709">
    <property type="component" value="Unassembled WGS sequence"/>
</dbReference>
<organism evidence="1 2">
    <name type="scientific">Leucogyrophana mollusca</name>
    <dbReference type="NCBI Taxonomy" id="85980"/>
    <lineage>
        <taxon>Eukaryota</taxon>
        <taxon>Fungi</taxon>
        <taxon>Dikarya</taxon>
        <taxon>Basidiomycota</taxon>
        <taxon>Agaricomycotina</taxon>
        <taxon>Agaricomycetes</taxon>
        <taxon>Agaricomycetidae</taxon>
        <taxon>Boletales</taxon>
        <taxon>Boletales incertae sedis</taxon>
        <taxon>Leucogyrophana</taxon>
    </lineage>
</organism>
<sequence length="545" mass="60455">MSIPQLIDNRFVVGKQIARGAYSIVFQGTDRRTNLPIAIKFEPTDTDGAQLDAENEALKITNGTVGVPRVYYFGREGPYNVLVTDQLGSGLVQLFNKCGRKFSMKTVCMIAVQMIKQIQAVHKKGLIHRYLRPDNFILGMPESQEAQRIHIIAFGLAKRYLNPATGRHVPYSEGTAFYGSAPYMSINAHLGREQSRRDDLESIGYILIYFLRNTLPWMDLKGSNKLLYERIGERMQATSVPDLCAGLPEEFCEYLRYIHHLKFEQEPDYDFLCTLFKNLLKAIGEEDDGVYDWNRRDEQVSVAGPLKAGPSTDKPLGGNETGIVGARGDDSASPSSGGVSRRSSLSSSLLNMEAAPQPVVEPPVEIRAATRPPITRGSSYDSLLDLPATGLPKSNSRHGVMEHVRTSPRRLSSPGRPSVPELPLRVPPPVGVESNITKPAGIADPASQNLQKDGKSLSARVWKKLRPNRIRTGNREEAVVTVARTKERVVARQRRRQSIASNETTDDESYEEPVRGTGSIVVDDDDSETAVIDICCFCLCFRARH</sequence>
<evidence type="ECO:0000313" key="2">
    <source>
        <dbReference type="Proteomes" id="UP000790709"/>
    </source>
</evidence>
<keyword evidence="2" id="KW-1185">Reference proteome</keyword>
<gene>
    <name evidence="1" type="ORF">BV22DRAFT_1031216</name>
</gene>
<reference evidence="1" key="1">
    <citation type="journal article" date="2021" name="New Phytol.">
        <title>Evolutionary innovations through gain and loss of genes in the ectomycorrhizal Boletales.</title>
        <authorList>
            <person name="Wu G."/>
            <person name="Miyauchi S."/>
            <person name="Morin E."/>
            <person name="Kuo A."/>
            <person name="Drula E."/>
            <person name="Varga T."/>
            <person name="Kohler A."/>
            <person name="Feng B."/>
            <person name="Cao Y."/>
            <person name="Lipzen A."/>
            <person name="Daum C."/>
            <person name="Hundley H."/>
            <person name="Pangilinan J."/>
            <person name="Johnson J."/>
            <person name="Barry K."/>
            <person name="LaButti K."/>
            <person name="Ng V."/>
            <person name="Ahrendt S."/>
            <person name="Min B."/>
            <person name="Choi I.G."/>
            <person name="Park H."/>
            <person name="Plett J.M."/>
            <person name="Magnuson J."/>
            <person name="Spatafora J.W."/>
            <person name="Nagy L.G."/>
            <person name="Henrissat B."/>
            <person name="Grigoriev I.V."/>
            <person name="Yang Z.L."/>
            <person name="Xu J."/>
            <person name="Martin F.M."/>
        </authorList>
    </citation>
    <scope>NUCLEOTIDE SEQUENCE</scope>
    <source>
        <strain evidence="1">KUC20120723A-06</strain>
    </source>
</reference>
<name>A0ACB8BRL8_9AGAM</name>
<comment type="caution">
    <text evidence="1">The sequence shown here is derived from an EMBL/GenBank/DDBJ whole genome shotgun (WGS) entry which is preliminary data.</text>
</comment>
<accession>A0ACB8BRL8</accession>
<dbReference type="EMBL" id="MU266359">
    <property type="protein sequence ID" value="KAH7927903.1"/>
    <property type="molecule type" value="Genomic_DNA"/>
</dbReference>
<proteinExistence type="predicted"/>
<evidence type="ECO:0000313" key="1">
    <source>
        <dbReference type="EMBL" id="KAH7927903.1"/>
    </source>
</evidence>
<protein>
    <submittedName>
        <fullName evidence="1">Kinase-like protein</fullName>
    </submittedName>
</protein>